<dbReference type="Pfam" id="PF00707">
    <property type="entry name" value="IF3_C"/>
    <property type="match status" value="1"/>
</dbReference>
<dbReference type="InterPro" id="IPR019814">
    <property type="entry name" value="Translation_initiation_fac_3_N"/>
</dbReference>
<accession>A0ABY8U0F0</accession>
<evidence type="ECO:0000259" key="6">
    <source>
        <dbReference type="Pfam" id="PF05198"/>
    </source>
</evidence>
<dbReference type="PROSITE" id="PS00938">
    <property type="entry name" value="IF3"/>
    <property type="match status" value="1"/>
</dbReference>
<sequence length="211" mass="23677">MGSDRWLPDEELVEVPEDTSPKYVNNKRVMVNRDIQAPQVRVQDAAKAELGVMATDEARALAQQQGVDVVLINEGGDPPVVRLVNFGKYKFEIERAAKQKQKSSKGYKFEIEPAAKQKHKSSKGTETKEVRLRPVTEAHDYEVKVASARKFLSKGSKVKLTMQFSGRELRFKDQGKEMMLKLIEDLSSVSKMDAPLSLRPATFSVTLSPLK</sequence>
<gene>
    <name evidence="7" type="ORF">OEZ85_001636</name>
</gene>
<comment type="subcellular location">
    <subcellularLocation>
        <location evidence="4">Plastid</location>
        <location evidence="4">Chloroplast</location>
    </subcellularLocation>
</comment>
<evidence type="ECO:0000313" key="8">
    <source>
        <dbReference type="Proteomes" id="UP001244341"/>
    </source>
</evidence>
<reference evidence="7 8" key="1">
    <citation type="submission" date="2023-05" db="EMBL/GenBank/DDBJ databases">
        <title>A 100% complete, gapless, phased diploid assembly of the Scenedesmus obliquus UTEX 3031 genome.</title>
        <authorList>
            <person name="Biondi T.C."/>
            <person name="Hanschen E.R."/>
            <person name="Kwon T."/>
            <person name="Eng W."/>
            <person name="Kruse C.P.S."/>
            <person name="Koehler S.I."/>
            <person name="Kunde Y."/>
            <person name="Gleasner C.D."/>
            <person name="You Mak K.T."/>
            <person name="Polle J."/>
            <person name="Hovde B.T."/>
            <person name="Starkenburg S.R."/>
        </authorList>
    </citation>
    <scope>NUCLEOTIDE SEQUENCE [LARGE SCALE GENOMIC DNA]</scope>
    <source>
        <strain evidence="7 8">DOE0152z</strain>
    </source>
</reference>
<dbReference type="InterPro" id="IPR036788">
    <property type="entry name" value="T_IF-3_C_sf"/>
</dbReference>
<dbReference type="SUPFAM" id="SSF55200">
    <property type="entry name" value="Translation initiation factor IF3, C-terminal domain"/>
    <property type="match status" value="1"/>
</dbReference>
<organism evidence="7 8">
    <name type="scientific">Tetradesmus obliquus</name>
    <name type="common">Green alga</name>
    <name type="synonym">Acutodesmus obliquus</name>
    <dbReference type="NCBI Taxonomy" id="3088"/>
    <lineage>
        <taxon>Eukaryota</taxon>
        <taxon>Viridiplantae</taxon>
        <taxon>Chlorophyta</taxon>
        <taxon>core chlorophytes</taxon>
        <taxon>Chlorophyceae</taxon>
        <taxon>CS clade</taxon>
        <taxon>Sphaeropleales</taxon>
        <taxon>Scenedesmaceae</taxon>
        <taxon>Tetradesmus</taxon>
    </lineage>
</organism>
<dbReference type="NCBIfam" id="TIGR00168">
    <property type="entry name" value="infC"/>
    <property type="match status" value="2"/>
</dbReference>
<dbReference type="InterPro" id="IPR019815">
    <property type="entry name" value="Translation_initiation_fac_3_C"/>
</dbReference>
<dbReference type="PANTHER" id="PTHR10938:SF0">
    <property type="entry name" value="TRANSLATION INITIATION FACTOR IF-3, MITOCHONDRIAL"/>
    <property type="match status" value="1"/>
</dbReference>
<keyword evidence="3 4" id="KW-0648">Protein biosynthesis</keyword>
<dbReference type="Proteomes" id="UP001244341">
    <property type="component" value="Chromosome 6b"/>
</dbReference>
<evidence type="ECO:0000256" key="2">
    <source>
        <dbReference type="ARBA" id="ARBA00022540"/>
    </source>
</evidence>
<dbReference type="InterPro" id="IPR001288">
    <property type="entry name" value="Translation_initiation_fac_3"/>
</dbReference>
<protein>
    <recommendedName>
        <fullName evidence="4">Translation initiation factor IF-3</fullName>
    </recommendedName>
</protein>
<dbReference type="EMBL" id="CP126213">
    <property type="protein sequence ID" value="WIA14923.1"/>
    <property type="molecule type" value="Genomic_DNA"/>
</dbReference>
<evidence type="ECO:0000256" key="4">
    <source>
        <dbReference type="RuleBase" id="RU000646"/>
    </source>
</evidence>
<dbReference type="PANTHER" id="PTHR10938">
    <property type="entry name" value="TRANSLATION INITIATION FACTOR IF-3"/>
    <property type="match status" value="1"/>
</dbReference>
<proteinExistence type="inferred from homology"/>
<feature type="domain" description="Translation initiation factor 3 C-terminal" evidence="5">
    <location>
        <begin position="126"/>
        <end position="209"/>
    </location>
</feature>
<name>A0ABY8U0F0_TETOB</name>
<comment type="function">
    <text evidence="4">IF-3 binds to the 30S ribosomal subunit and shifts the equilibrium between 70S ribosomes and their 50S and 30S subunits in favor of the free subunits, thus enhancing the availability of 30S subunits on which protein synthesis initiation begins.</text>
</comment>
<dbReference type="InterPro" id="IPR019813">
    <property type="entry name" value="Translation_initiation_fac3_CS"/>
</dbReference>
<keyword evidence="8" id="KW-1185">Reference proteome</keyword>
<evidence type="ECO:0000259" key="5">
    <source>
        <dbReference type="Pfam" id="PF00707"/>
    </source>
</evidence>
<dbReference type="Gene3D" id="3.30.110.10">
    <property type="entry name" value="Translation initiation factor 3 (IF-3), C-terminal domain"/>
    <property type="match status" value="1"/>
</dbReference>
<comment type="similarity">
    <text evidence="1 4">Belongs to the IF-3 family.</text>
</comment>
<evidence type="ECO:0000256" key="3">
    <source>
        <dbReference type="ARBA" id="ARBA00022917"/>
    </source>
</evidence>
<dbReference type="Gene3D" id="3.10.20.80">
    <property type="entry name" value="Translation initiation factor 3 (IF-3), N-terminal domain"/>
    <property type="match status" value="1"/>
</dbReference>
<feature type="domain" description="Translation initiation factor 3 N-terminal" evidence="6">
    <location>
        <begin position="31"/>
        <end position="99"/>
    </location>
</feature>
<keyword evidence="2 4" id="KW-0396">Initiation factor</keyword>
<comment type="subunit">
    <text evidence="4">Monomer.</text>
</comment>
<evidence type="ECO:0000256" key="1">
    <source>
        <dbReference type="ARBA" id="ARBA00005439"/>
    </source>
</evidence>
<dbReference type="Pfam" id="PF05198">
    <property type="entry name" value="IF3_N"/>
    <property type="match status" value="1"/>
</dbReference>
<dbReference type="InterPro" id="IPR036787">
    <property type="entry name" value="T_IF-3_N_sf"/>
</dbReference>
<dbReference type="SUPFAM" id="SSF54364">
    <property type="entry name" value="Translation initiation factor IF3, N-terminal domain"/>
    <property type="match status" value="1"/>
</dbReference>
<evidence type="ECO:0000313" key="7">
    <source>
        <dbReference type="EMBL" id="WIA14923.1"/>
    </source>
</evidence>